<evidence type="ECO:0000256" key="1">
    <source>
        <dbReference type="SAM" id="MobiDB-lite"/>
    </source>
</evidence>
<keyword evidence="2" id="KW-0812">Transmembrane</keyword>
<feature type="region of interest" description="Disordered" evidence="1">
    <location>
        <begin position="1"/>
        <end position="27"/>
    </location>
</feature>
<protein>
    <submittedName>
        <fullName evidence="3">Uncharacterized protein</fullName>
    </submittedName>
</protein>
<feature type="region of interest" description="Disordered" evidence="1">
    <location>
        <begin position="53"/>
        <end position="105"/>
    </location>
</feature>
<comment type="caution">
    <text evidence="3">The sequence shown here is derived from an EMBL/GenBank/DDBJ whole genome shotgun (WGS) entry which is preliminary data.</text>
</comment>
<reference evidence="3 4" key="1">
    <citation type="submission" date="2019-12" db="EMBL/GenBank/DDBJ databases">
        <title>the WGS of Blastococcus saxobsidens 67B17.</title>
        <authorList>
            <person name="Jiang Z."/>
        </authorList>
    </citation>
    <scope>NUCLEOTIDE SEQUENCE [LARGE SCALE GENOMIC DNA]</scope>
    <source>
        <strain evidence="3 4">67B17</strain>
    </source>
</reference>
<proteinExistence type="predicted"/>
<feature type="compositionally biased region" description="Low complexity" evidence="1">
    <location>
        <begin position="72"/>
        <end position="95"/>
    </location>
</feature>
<organism evidence="3 4">
    <name type="scientific">Blastococcus saxobsidens</name>
    <dbReference type="NCBI Taxonomy" id="138336"/>
    <lineage>
        <taxon>Bacteria</taxon>
        <taxon>Bacillati</taxon>
        <taxon>Actinomycetota</taxon>
        <taxon>Actinomycetes</taxon>
        <taxon>Geodermatophilales</taxon>
        <taxon>Geodermatophilaceae</taxon>
        <taxon>Blastococcus</taxon>
    </lineage>
</organism>
<sequence length="228" mass="21764">MTAARPSPDPARPVGATPVSGGNKGGGRRKGLLLGALLLAVLLLAALLLSQCGSDDDSGSDPAGQTSGAGGSSSSSPSSSSSAAPSTSAGSPSGTAGAGGSAAGQMVTAEGESVLELAAGPDGAAALAGVTGQSVTGTAVQVLSVPADEGFWVGTSDTDRVWVQLTGEAGESPYQVTEGDTVDFEGTVVAHEPGFAAGVGVDEAEGASVLDGQGQHLEVAKSAVTLSE</sequence>
<evidence type="ECO:0000313" key="3">
    <source>
        <dbReference type="EMBL" id="NEK86320.1"/>
    </source>
</evidence>
<dbReference type="RefSeq" id="WP_163205184.1">
    <property type="nucleotide sequence ID" value="NZ_JAAGWG010000014.1"/>
</dbReference>
<accession>A0A6L9W4D9</accession>
<evidence type="ECO:0000313" key="4">
    <source>
        <dbReference type="Proteomes" id="UP000479241"/>
    </source>
</evidence>
<name>A0A6L9W4D9_9ACTN</name>
<keyword evidence="2" id="KW-0472">Membrane</keyword>
<dbReference type="EMBL" id="JAAGWG010000014">
    <property type="protein sequence ID" value="NEK86320.1"/>
    <property type="molecule type" value="Genomic_DNA"/>
</dbReference>
<keyword evidence="2" id="KW-1133">Transmembrane helix</keyword>
<feature type="transmembrane region" description="Helical" evidence="2">
    <location>
        <begin position="32"/>
        <end position="50"/>
    </location>
</feature>
<evidence type="ECO:0000256" key="2">
    <source>
        <dbReference type="SAM" id="Phobius"/>
    </source>
</evidence>
<gene>
    <name evidence="3" type="ORF">GCU60_11195</name>
</gene>
<dbReference type="Proteomes" id="UP000479241">
    <property type="component" value="Unassembled WGS sequence"/>
</dbReference>
<dbReference type="AlphaFoldDB" id="A0A6L9W4D9"/>